<feature type="compositionally biased region" description="Basic and acidic residues" evidence="9">
    <location>
        <begin position="382"/>
        <end position="404"/>
    </location>
</feature>
<dbReference type="InterPro" id="IPR050589">
    <property type="entry name" value="Ikaros_C2H2-ZF"/>
</dbReference>
<dbReference type="FunFam" id="3.30.160.60:FF:000446">
    <property type="entry name" value="Zinc finger protein"/>
    <property type="match status" value="1"/>
</dbReference>
<evidence type="ECO:0000256" key="5">
    <source>
        <dbReference type="ARBA" id="ARBA00022833"/>
    </source>
</evidence>
<feature type="region of interest" description="Disordered" evidence="9">
    <location>
        <begin position="117"/>
        <end position="194"/>
    </location>
</feature>
<dbReference type="RefSeq" id="XP_055900859.1">
    <property type="nucleotide sequence ID" value="XM_056044884.1"/>
</dbReference>
<feature type="region of interest" description="Disordered" evidence="9">
    <location>
        <begin position="377"/>
        <end position="404"/>
    </location>
</feature>
<dbReference type="InterPro" id="IPR013087">
    <property type="entry name" value="Znf_C2H2_type"/>
</dbReference>
<keyword evidence="7" id="KW-0539">Nucleus</keyword>
<dbReference type="RefSeq" id="XP_055900866.1">
    <property type="nucleotide sequence ID" value="XM_056044891.1"/>
</dbReference>
<evidence type="ECO:0000256" key="6">
    <source>
        <dbReference type="ARBA" id="ARBA00023125"/>
    </source>
</evidence>
<dbReference type="GO" id="GO:0008270">
    <property type="term" value="F:zinc ion binding"/>
    <property type="evidence" value="ECO:0007669"/>
    <property type="project" value="UniProtKB-KW"/>
</dbReference>
<evidence type="ECO:0000256" key="4">
    <source>
        <dbReference type="ARBA" id="ARBA00022771"/>
    </source>
</evidence>
<feature type="compositionally biased region" description="Polar residues" evidence="9">
    <location>
        <begin position="161"/>
        <end position="189"/>
    </location>
</feature>
<dbReference type="SUPFAM" id="SSF57667">
    <property type="entry name" value="beta-beta-alpha zinc fingers"/>
    <property type="match status" value="1"/>
</dbReference>
<feature type="region of interest" description="Disordered" evidence="9">
    <location>
        <begin position="494"/>
        <end position="563"/>
    </location>
</feature>
<keyword evidence="4 8" id="KW-0863">Zinc-finger</keyword>
<accession>A0A9W3BMP5</accession>
<feature type="domain" description="C2H2-type" evidence="10">
    <location>
        <begin position="671"/>
        <end position="699"/>
    </location>
</feature>
<keyword evidence="5" id="KW-0862">Zinc</keyword>
<feature type="region of interest" description="Disordered" evidence="9">
    <location>
        <begin position="212"/>
        <end position="343"/>
    </location>
</feature>
<dbReference type="PROSITE" id="PS50157">
    <property type="entry name" value="ZINC_FINGER_C2H2_2"/>
    <property type="match status" value="2"/>
</dbReference>
<dbReference type="Proteomes" id="UP001165740">
    <property type="component" value="Chromosome 1"/>
</dbReference>
<evidence type="ECO:0000259" key="10">
    <source>
        <dbReference type="PROSITE" id="PS50157"/>
    </source>
</evidence>
<dbReference type="OrthoDB" id="6140074at2759"/>
<evidence type="ECO:0000256" key="9">
    <source>
        <dbReference type="SAM" id="MobiDB-lite"/>
    </source>
</evidence>
<evidence type="ECO:0000256" key="7">
    <source>
        <dbReference type="ARBA" id="ARBA00023242"/>
    </source>
</evidence>
<keyword evidence="6" id="KW-0238">DNA-binding</keyword>
<dbReference type="PANTHER" id="PTHR24404:SF114">
    <property type="entry name" value="KLUMPFUSS, ISOFORM B-RELATED"/>
    <property type="match status" value="1"/>
</dbReference>
<dbReference type="SMART" id="SM00355">
    <property type="entry name" value="ZnF_C2H2"/>
    <property type="match status" value="3"/>
</dbReference>
<evidence type="ECO:0000256" key="3">
    <source>
        <dbReference type="ARBA" id="ARBA00022737"/>
    </source>
</evidence>
<dbReference type="GO" id="GO:0000978">
    <property type="term" value="F:RNA polymerase II cis-regulatory region sequence-specific DNA binding"/>
    <property type="evidence" value="ECO:0007669"/>
    <property type="project" value="TreeGrafter"/>
</dbReference>
<reference evidence="12 13" key="1">
    <citation type="submission" date="2025-04" db="UniProtKB">
        <authorList>
            <consortium name="RefSeq"/>
        </authorList>
    </citation>
    <scope>IDENTIFICATION</scope>
</reference>
<dbReference type="GO" id="GO:0006357">
    <property type="term" value="P:regulation of transcription by RNA polymerase II"/>
    <property type="evidence" value="ECO:0007669"/>
    <property type="project" value="TreeGrafter"/>
</dbReference>
<dbReference type="Pfam" id="PF00096">
    <property type="entry name" value="zf-C2H2"/>
    <property type="match status" value="2"/>
</dbReference>
<evidence type="ECO:0000313" key="12">
    <source>
        <dbReference type="RefSeq" id="XP_055900859.1"/>
    </source>
</evidence>
<protein>
    <submittedName>
        <fullName evidence="12 13">Zinc finger CCCH domain-containing protein 13-like</fullName>
    </submittedName>
</protein>
<evidence type="ECO:0000256" key="1">
    <source>
        <dbReference type="ARBA" id="ARBA00004123"/>
    </source>
</evidence>
<sequence length="722" mass="80329">MPELTIDIAVANRFISSLSKSLQALCHGCMEFDTGIEIIGYININIDSGSKVDYVLNEKVLKSTNNSMTFVSNSFLAKKDQQRHTRDGSCSPIPTIQQQITPIYQARHRGSNYGASFHRSSQFSPHSQVLHGGQKRQWGSELRSPVKKHRPAGATLEKSPSHSASYTPSTSHTFTDPNFRHSSAPTNADSIEGDSEVVNIKKEALDTDHELQDQVGEQDQSTDDPTAETSGNVIIKSDPDAVQSADSETNKDDTVATDFKGTFLDPSQEATGEQNDFSNSEKVLETISKPVLSDKHNVAGPSTEGTEDSNDTIPNSGADLSLDYDQGNEDYPQSDAGEATSDTGQFEVIEIDDEDEDVQAMFGESRSRLYRGHRHGRLRGHGLRDSHSRPDVRDMNSRPNIRDMHSMPHFRDMFSRPYMRNMLFRPDATDILSRSDTTDIRSRLETRDMLSRLDARDMLSMPDPRDLLSIPNARDLLSIPNARDFLSIPNARDLLSMPDSRDTLSRPDIKDMLSRPDARDVHSRPDARDVVSRPDARDVPPRPDARDLPPNPDARDVLSRPDARDVLSRPDTIDLLSRPDIADMHARLDRASNEFMDPNFLKAFPSYQALVGNIISCMLCPEVLPDLAALKAHLSHFHGASMPFTCSVCGKGYASSSGLKHHMHLHEGKTFMCPVCDSKFTQKSTMKTHLKGIHMSSQCPQCFQVLKIGPEYDSHMLNCVNS</sequence>
<name>A0A9W3BMP5_BIOGL</name>
<dbReference type="PANTHER" id="PTHR24404">
    <property type="entry name" value="ZINC FINGER PROTEIN"/>
    <property type="match status" value="1"/>
</dbReference>
<dbReference type="Gene3D" id="3.30.160.60">
    <property type="entry name" value="Classic Zinc Finger"/>
    <property type="match status" value="2"/>
</dbReference>
<evidence type="ECO:0000313" key="11">
    <source>
        <dbReference type="Proteomes" id="UP001165740"/>
    </source>
</evidence>
<dbReference type="GO" id="GO:0003700">
    <property type="term" value="F:DNA-binding transcription factor activity"/>
    <property type="evidence" value="ECO:0007669"/>
    <property type="project" value="TreeGrafter"/>
</dbReference>
<evidence type="ECO:0000256" key="2">
    <source>
        <dbReference type="ARBA" id="ARBA00022723"/>
    </source>
</evidence>
<feature type="compositionally biased region" description="Polar residues" evidence="9">
    <location>
        <begin position="118"/>
        <end position="127"/>
    </location>
</feature>
<dbReference type="InterPro" id="IPR036236">
    <property type="entry name" value="Znf_C2H2_sf"/>
</dbReference>
<evidence type="ECO:0000313" key="13">
    <source>
        <dbReference type="RefSeq" id="XP_055900866.1"/>
    </source>
</evidence>
<evidence type="ECO:0000256" key="8">
    <source>
        <dbReference type="PROSITE-ProRule" id="PRU00042"/>
    </source>
</evidence>
<dbReference type="AlphaFoldDB" id="A0A9W3BMP5"/>
<organism evidence="11 12">
    <name type="scientific">Biomphalaria glabrata</name>
    <name type="common">Bloodfluke planorb</name>
    <name type="synonym">Freshwater snail</name>
    <dbReference type="NCBI Taxonomy" id="6526"/>
    <lineage>
        <taxon>Eukaryota</taxon>
        <taxon>Metazoa</taxon>
        <taxon>Spiralia</taxon>
        <taxon>Lophotrochozoa</taxon>
        <taxon>Mollusca</taxon>
        <taxon>Gastropoda</taxon>
        <taxon>Heterobranchia</taxon>
        <taxon>Euthyneura</taxon>
        <taxon>Panpulmonata</taxon>
        <taxon>Hygrophila</taxon>
        <taxon>Lymnaeoidea</taxon>
        <taxon>Planorbidae</taxon>
        <taxon>Biomphalaria</taxon>
    </lineage>
</organism>
<dbReference type="PROSITE" id="PS00028">
    <property type="entry name" value="ZINC_FINGER_C2H2_1"/>
    <property type="match status" value="2"/>
</dbReference>
<gene>
    <name evidence="12 13" type="primary">LOC106053789</name>
</gene>
<keyword evidence="11" id="KW-1185">Reference proteome</keyword>
<feature type="domain" description="C2H2-type" evidence="10">
    <location>
        <begin position="644"/>
        <end position="671"/>
    </location>
</feature>
<dbReference type="GeneID" id="106053789"/>
<proteinExistence type="predicted"/>
<comment type="subcellular location">
    <subcellularLocation>
        <location evidence="1">Nucleus</location>
    </subcellularLocation>
</comment>
<feature type="compositionally biased region" description="Polar residues" evidence="9">
    <location>
        <begin position="268"/>
        <end position="281"/>
    </location>
</feature>
<dbReference type="GO" id="GO:0005634">
    <property type="term" value="C:nucleus"/>
    <property type="evidence" value="ECO:0007669"/>
    <property type="project" value="UniProtKB-SubCell"/>
</dbReference>
<feature type="compositionally biased region" description="Basic and acidic residues" evidence="9">
    <location>
        <begin position="499"/>
        <end position="563"/>
    </location>
</feature>
<keyword evidence="2" id="KW-0479">Metal-binding</keyword>
<keyword evidence="3" id="KW-0677">Repeat</keyword>